<evidence type="ECO:0000313" key="2">
    <source>
        <dbReference type="EMBL" id="KAK1728657.1"/>
    </source>
</evidence>
<dbReference type="RefSeq" id="XP_060368712.1">
    <property type="nucleotide sequence ID" value="XM_060501126.1"/>
</dbReference>
<evidence type="ECO:0000313" key="3">
    <source>
        <dbReference type="Proteomes" id="UP001244207"/>
    </source>
</evidence>
<gene>
    <name evidence="2" type="ORF">BDZ83DRAFT_117018</name>
</gene>
<comment type="caution">
    <text evidence="2">The sequence shown here is derived from an EMBL/GenBank/DDBJ whole genome shotgun (WGS) entry which is preliminary data.</text>
</comment>
<organism evidence="2 3">
    <name type="scientific">Glomerella acutata</name>
    <name type="common">Colletotrichum acutatum</name>
    <dbReference type="NCBI Taxonomy" id="27357"/>
    <lineage>
        <taxon>Eukaryota</taxon>
        <taxon>Fungi</taxon>
        <taxon>Dikarya</taxon>
        <taxon>Ascomycota</taxon>
        <taxon>Pezizomycotina</taxon>
        <taxon>Sordariomycetes</taxon>
        <taxon>Hypocreomycetidae</taxon>
        <taxon>Glomerellales</taxon>
        <taxon>Glomerellaceae</taxon>
        <taxon>Colletotrichum</taxon>
        <taxon>Colletotrichum acutatum species complex</taxon>
    </lineage>
</organism>
<dbReference type="AlphaFoldDB" id="A0AAD8UQB0"/>
<feature type="region of interest" description="Disordered" evidence="1">
    <location>
        <begin position="145"/>
        <end position="195"/>
    </location>
</feature>
<accession>A0AAD8UQB0</accession>
<feature type="compositionally biased region" description="Pro residues" evidence="1">
    <location>
        <begin position="155"/>
        <end position="167"/>
    </location>
</feature>
<reference evidence="2" key="1">
    <citation type="submission" date="2021-12" db="EMBL/GenBank/DDBJ databases">
        <title>Comparative genomics, transcriptomics and evolutionary studies reveal genomic signatures of adaptation to plant cell wall in hemibiotrophic fungi.</title>
        <authorList>
            <consortium name="DOE Joint Genome Institute"/>
            <person name="Baroncelli R."/>
            <person name="Diaz J.F."/>
            <person name="Benocci T."/>
            <person name="Peng M."/>
            <person name="Battaglia E."/>
            <person name="Haridas S."/>
            <person name="Andreopoulos W."/>
            <person name="Labutti K."/>
            <person name="Pangilinan J."/>
            <person name="Floch G.L."/>
            <person name="Makela M.R."/>
            <person name="Henrissat B."/>
            <person name="Grigoriev I.V."/>
            <person name="Crouch J.A."/>
            <person name="De Vries R.P."/>
            <person name="Sukno S.A."/>
            <person name="Thon M.R."/>
        </authorList>
    </citation>
    <scope>NUCLEOTIDE SEQUENCE</scope>
    <source>
        <strain evidence="2">CBS 112980</strain>
    </source>
</reference>
<keyword evidence="3" id="KW-1185">Reference proteome</keyword>
<dbReference type="GeneID" id="85385025"/>
<sequence>MANNYSRTITILTTTPAVHSRRSQNGYSAFQHGHPVSTLLSFARSSLAETPCPGPYNGMHDGKLANTQPRGCLCCFFYLIHGQYTLFCIDCPSIYAIRRFGRTQGGWQAVSSKRRVTPRLRSIRTVPHCHCDECHLTAPSLSIARTSQGTNGPTYRPPAPLHQPPETTPRDASTNAPGSDGRSWPTRPKKGLSQI</sequence>
<name>A0AAD8UQB0_GLOAC</name>
<protein>
    <submittedName>
        <fullName evidence="2">Uncharacterized protein</fullName>
    </submittedName>
</protein>
<evidence type="ECO:0000256" key="1">
    <source>
        <dbReference type="SAM" id="MobiDB-lite"/>
    </source>
</evidence>
<proteinExistence type="predicted"/>
<dbReference type="EMBL" id="JAHMHS010000016">
    <property type="protein sequence ID" value="KAK1728657.1"/>
    <property type="molecule type" value="Genomic_DNA"/>
</dbReference>
<dbReference type="Proteomes" id="UP001244207">
    <property type="component" value="Unassembled WGS sequence"/>
</dbReference>